<dbReference type="EMBL" id="BAABDU010000003">
    <property type="protein sequence ID" value="GAA3760498.1"/>
    <property type="molecule type" value="Genomic_DNA"/>
</dbReference>
<dbReference type="Pfam" id="PF14137">
    <property type="entry name" value="DUF4304"/>
    <property type="match status" value="1"/>
</dbReference>
<organism evidence="1 2">
    <name type="scientific">Flavobacterium ginsengiterrae</name>
    <dbReference type="NCBI Taxonomy" id="871695"/>
    <lineage>
        <taxon>Bacteria</taxon>
        <taxon>Pseudomonadati</taxon>
        <taxon>Bacteroidota</taxon>
        <taxon>Flavobacteriia</taxon>
        <taxon>Flavobacteriales</taxon>
        <taxon>Flavobacteriaceae</taxon>
        <taxon>Flavobacterium</taxon>
    </lineage>
</organism>
<gene>
    <name evidence="1" type="ORF">GCM10022423_09400</name>
</gene>
<dbReference type="RefSeq" id="WP_345140974.1">
    <property type="nucleotide sequence ID" value="NZ_BAABDU010000003.1"/>
</dbReference>
<evidence type="ECO:0000313" key="2">
    <source>
        <dbReference type="Proteomes" id="UP001500748"/>
    </source>
</evidence>
<name>A0ABP7GF04_9FLAO</name>
<reference evidence="2" key="1">
    <citation type="journal article" date="2019" name="Int. J. Syst. Evol. Microbiol.">
        <title>The Global Catalogue of Microorganisms (GCM) 10K type strain sequencing project: providing services to taxonomists for standard genome sequencing and annotation.</title>
        <authorList>
            <consortium name="The Broad Institute Genomics Platform"/>
            <consortium name="The Broad Institute Genome Sequencing Center for Infectious Disease"/>
            <person name="Wu L."/>
            <person name="Ma J."/>
        </authorList>
    </citation>
    <scope>NUCLEOTIDE SEQUENCE [LARGE SCALE GENOMIC DNA]</scope>
    <source>
        <strain evidence="2">JCM 17337</strain>
    </source>
</reference>
<comment type="caution">
    <text evidence="1">The sequence shown here is derived from an EMBL/GenBank/DDBJ whole genome shotgun (WGS) entry which is preliminary data.</text>
</comment>
<keyword evidence="2" id="KW-1185">Reference proteome</keyword>
<accession>A0ABP7GF04</accession>
<proteinExistence type="predicted"/>
<protein>
    <submittedName>
        <fullName evidence="1">Uncharacterized protein</fullName>
    </submittedName>
</protein>
<dbReference type="InterPro" id="IPR025412">
    <property type="entry name" value="DUF4304"/>
</dbReference>
<sequence length="83" mass="9686">MKPKDLITKSIEETLAEPLAEIGFSFSKNTLTFKRKVDEFVQSIRFQCNKYNQENVCAEFWTSFGVSSNKYQNGIKLNLEKRK</sequence>
<evidence type="ECO:0000313" key="1">
    <source>
        <dbReference type="EMBL" id="GAA3760498.1"/>
    </source>
</evidence>
<dbReference type="Proteomes" id="UP001500748">
    <property type="component" value="Unassembled WGS sequence"/>
</dbReference>